<keyword evidence="2" id="KW-0255">Endonuclease</keyword>
<proteinExistence type="predicted"/>
<gene>
    <name evidence="2" type="ORF">BECKTUN1418D_GA0071000_10502</name>
</gene>
<dbReference type="PANTHER" id="PTHR36558">
    <property type="entry name" value="GLR1098 PROTEIN"/>
    <property type="match status" value="1"/>
</dbReference>
<organism evidence="2">
    <name type="scientific">Candidatus Kentrum sp. TUN</name>
    <dbReference type="NCBI Taxonomy" id="2126343"/>
    <lineage>
        <taxon>Bacteria</taxon>
        <taxon>Pseudomonadati</taxon>
        <taxon>Pseudomonadota</taxon>
        <taxon>Gammaproteobacteria</taxon>
        <taxon>Candidatus Kentrum</taxon>
    </lineage>
</organism>
<dbReference type="Gene3D" id="3.90.1570.10">
    <property type="entry name" value="tt1808, chain A"/>
    <property type="match status" value="1"/>
</dbReference>
<name>A0A450ZS24_9GAMM</name>
<dbReference type="AlphaFoldDB" id="A0A450ZS24"/>
<evidence type="ECO:0000313" key="2">
    <source>
        <dbReference type="EMBL" id="VFK56581.1"/>
    </source>
</evidence>
<feature type="domain" description="Putative restriction endonuclease" evidence="1">
    <location>
        <begin position="12"/>
        <end position="167"/>
    </location>
</feature>
<dbReference type="GO" id="GO:0004519">
    <property type="term" value="F:endonuclease activity"/>
    <property type="evidence" value="ECO:0007669"/>
    <property type="project" value="UniProtKB-KW"/>
</dbReference>
<dbReference type="PANTHER" id="PTHR36558:SF1">
    <property type="entry name" value="RESTRICTION ENDONUCLEASE DOMAIN-CONTAINING PROTEIN-RELATED"/>
    <property type="match status" value="1"/>
</dbReference>
<reference evidence="2" key="1">
    <citation type="submission" date="2019-02" db="EMBL/GenBank/DDBJ databases">
        <authorList>
            <person name="Gruber-Vodicka R. H."/>
            <person name="Seah K. B. B."/>
        </authorList>
    </citation>
    <scope>NUCLEOTIDE SEQUENCE</scope>
    <source>
        <strain evidence="2">BECK_BY1</strain>
    </source>
</reference>
<keyword evidence="2" id="KW-0540">Nuclease</keyword>
<dbReference type="InterPro" id="IPR012296">
    <property type="entry name" value="Nuclease_put_TT1808"/>
</dbReference>
<accession>A0A450ZS24</accession>
<dbReference type="InterPro" id="IPR008538">
    <property type="entry name" value="Uma2"/>
</dbReference>
<dbReference type="CDD" id="cd06260">
    <property type="entry name" value="DUF820-like"/>
    <property type="match status" value="1"/>
</dbReference>
<protein>
    <submittedName>
        <fullName evidence="2">Endonuclease, Uma2 family (Restriction endonuclease fold)</fullName>
    </submittedName>
</protein>
<sequence length="188" mass="21859">MAKTKPLFYISPEEYLQGEKLSEIRHEYLDGDVFAMAGTSEQHNRIALNLAFWLRSVARGGPCGVFMSDVKVRIRQGERFYYPDVMLVCDKDDNNAYYKDNPCLIAEVLSESTETIDRREKWLAYREIPGLRYYLLVDSRRTEITWFRRTESGWEVGTLESGESLGVECPPYGAKLEFAEIYEDVIWP</sequence>
<evidence type="ECO:0000259" key="1">
    <source>
        <dbReference type="Pfam" id="PF05685"/>
    </source>
</evidence>
<dbReference type="EMBL" id="CAADFX010000050">
    <property type="protein sequence ID" value="VFK56581.1"/>
    <property type="molecule type" value="Genomic_DNA"/>
</dbReference>
<keyword evidence="2" id="KW-0378">Hydrolase</keyword>
<dbReference type="Pfam" id="PF05685">
    <property type="entry name" value="Uma2"/>
    <property type="match status" value="1"/>
</dbReference>
<dbReference type="InterPro" id="IPR011335">
    <property type="entry name" value="Restrct_endonuc-II-like"/>
</dbReference>
<dbReference type="SUPFAM" id="SSF52980">
    <property type="entry name" value="Restriction endonuclease-like"/>
    <property type="match status" value="1"/>
</dbReference>